<dbReference type="Pfam" id="PF25917">
    <property type="entry name" value="BSH_RND"/>
    <property type="match status" value="1"/>
</dbReference>
<evidence type="ECO:0000313" key="2">
    <source>
        <dbReference type="EMBL" id="TGL87868.1"/>
    </source>
</evidence>
<dbReference type="AlphaFoldDB" id="A0A4Z1A308"/>
<gene>
    <name evidence="2" type="ORF">EHQ69_17400</name>
</gene>
<proteinExistence type="predicted"/>
<keyword evidence="3" id="KW-1185">Reference proteome</keyword>
<comment type="caution">
    <text evidence="2">The sequence shown here is derived from an EMBL/GenBank/DDBJ whole genome shotgun (WGS) entry which is preliminary data.</text>
</comment>
<dbReference type="RefSeq" id="WP_135587022.1">
    <property type="nucleotide sequence ID" value="NZ_RQGO01000001.1"/>
</dbReference>
<dbReference type="GO" id="GO:0015562">
    <property type="term" value="F:efflux transmembrane transporter activity"/>
    <property type="evidence" value="ECO:0007669"/>
    <property type="project" value="TreeGrafter"/>
</dbReference>
<dbReference type="Proteomes" id="UP000298263">
    <property type="component" value="Unassembled WGS sequence"/>
</dbReference>
<dbReference type="EMBL" id="RQGP01000027">
    <property type="protein sequence ID" value="TGL87868.1"/>
    <property type="molecule type" value="Genomic_DNA"/>
</dbReference>
<feature type="domain" description="Multidrug resistance protein MdtA-like barrel-sandwich hybrid" evidence="1">
    <location>
        <begin position="101"/>
        <end position="311"/>
    </location>
</feature>
<reference evidence="2" key="1">
    <citation type="journal article" date="2019" name="PLoS Negl. Trop. Dis.">
        <title>Revisiting the worldwide diversity of Leptospira species in the environment.</title>
        <authorList>
            <person name="Vincent A.T."/>
            <person name="Schiettekatte O."/>
            <person name="Bourhy P."/>
            <person name="Veyrier F.J."/>
            <person name="Picardeau M."/>
        </authorList>
    </citation>
    <scope>NUCLEOTIDE SEQUENCE [LARGE SCALE GENOMIC DNA]</scope>
    <source>
        <strain evidence="2">201702422</strain>
    </source>
</reference>
<dbReference type="SUPFAM" id="SSF111369">
    <property type="entry name" value="HlyD-like secretion proteins"/>
    <property type="match status" value="2"/>
</dbReference>
<dbReference type="PANTHER" id="PTHR30469:SF15">
    <property type="entry name" value="HLYD FAMILY OF SECRETION PROTEINS"/>
    <property type="match status" value="1"/>
</dbReference>
<dbReference type="OrthoDB" id="319688at2"/>
<dbReference type="Gene3D" id="2.40.50.100">
    <property type="match status" value="1"/>
</dbReference>
<dbReference type="Gene3D" id="2.40.30.170">
    <property type="match status" value="1"/>
</dbReference>
<evidence type="ECO:0000313" key="3">
    <source>
        <dbReference type="Proteomes" id="UP000298263"/>
    </source>
</evidence>
<name>A0A4Z1A308_9LEPT</name>
<evidence type="ECO:0000259" key="1">
    <source>
        <dbReference type="Pfam" id="PF25917"/>
    </source>
</evidence>
<protein>
    <submittedName>
        <fullName evidence="2">HlyD family efflux transporter periplasmic adaptor subunit</fullName>
    </submittedName>
</protein>
<dbReference type="GO" id="GO:1990281">
    <property type="term" value="C:efflux pump complex"/>
    <property type="evidence" value="ECO:0007669"/>
    <property type="project" value="TreeGrafter"/>
</dbReference>
<dbReference type="PANTHER" id="PTHR30469">
    <property type="entry name" value="MULTIDRUG RESISTANCE PROTEIN MDTA"/>
    <property type="match status" value="1"/>
</dbReference>
<organism evidence="2 3">
    <name type="scientific">Leptospira congkakensis</name>
    <dbReference type="NCBI Taxonomy" id="2484932"/>
    <lineage>
        <taxon>Bacteria</taxon>
        <taxon>Pseudomonadati</taxon>
        <taxon>Spirochaetota</taxon>
        <taxon>Spirochaetia</taxon>
        <taxon>Leptospirales</taxon>
        <taxon>Leptospiraceae</taxon>
        <taxon>Leptospira</taxon>
    </lineage>
</organism>
<accession>A0A4Z1A308</accession>
<sequence>MKSKFFSDFKVLIRKLLVLVILYILLSLSYTFISTEGIRNRFPLFVKLFYHPEKLGYTNEVFATSPPKQGFVFSSPRVIEVNKIIEFPAVVEATKEIQLHNKQNGRVRKIYVEEGSFVKEGQILLEIDDELLRLEGEKLRLSLEIAGSQVAIALEKWKHAEKQVEVKLREVDKKTELIGFAEKEWVLSRNITEKKTVLWKQGFVSLSEIEKLKQEESAKETQYKNLLRDRDNLLSGIDLDFAQEEISFDEKLKIWREKNTSLEKSEYELSVSHQKIIKNQIKTNAELLSETKLRAPKPGRILKIQIKEGELSNQTPVMTLMEKGELSVGFQIAESDLYNFSAGKSVLFHLSDDTLPPISGKVDRVGGFLDPRSHSIGIKVRLDVNINKNRVLPGMFGLVEVILPETTEKILISKFSLRGDESSGFYVNVKQGEGVGKKFIQFKPYLLNELEVLSGLSSEDQVESSLSL</sequence>
<dbReference type="InterPro" id="IPR058625">
    <property type="entry name" value="MdtA-like_BSH"/>
</dbReference>